<evidence type="ECO:0000313" key="3">
    <source>
        <dbReference type="Proteomes" id="UP001217918"/>
    </source>
</evidence>
<keyword evidence="3" id="KW-1185">Reference proteome</keyword>
<feature type="region of interest" description="Disordered" evidence="1">
    <location>
        <begin position="1"/>
        <end position="35"/>
    </location>
</feature>
<dbReference type="Proteomes" id="UP001217918">
    <property type="component" value="Unassembled WGS sequence"/>
</dbReference>
<dbReference type="PANTHER" id="PTHR33604">
    <property type="entry name" value="OSJNBA0004B13.7 PROTEIN"/>
    <property type="match status" value="1"/>
</dbReference>
<name>A0AAD9MAQ5_9PEZI</name>
<organism evidence="2 3">
    <name type="scientific">Phyllachora maydis</name>
    <dbReference type="NCBI Taxonomy" id="1825666"/>
    <lineage>
        <taxon>Eukaryota</taxon>
        <taxon>Fungi</taxon>
        <taxon>Dikarya</taxon>
        <taxon>Ascomycota</taxon>
        <taxon>Pezizomycotina</taxon>
        <taxon>Sordariomycetes</taxon>
        <taxon>Sordariomycetidae</taxon>
        <taxon>Phyllachorales</taxon>
        <taxon>Phyllachoraceae</taxon>
        <taxon>Phyllachora</taxon>
    </lineage>
</organism>
<sequence length="352" mass="39675">MKPFFLSDEEHGKKYDDRKPSKIPGLRAPHWHPARLPPRRTLRRTLLLAIVVGLCVYVFVKNIPDDLPIRDRRRPVYADHGAPGSFRPQKPAVTLPQRQPKKNAHEPSSVSTALYSGPLKFTKLAKTLHGISEFTKGSFPINRNVLFAASNPRSAATLLPLACAMGREMRSLIHFALMGSTKITLQELRDINGLDDSCQIHYHDARPDYAQALSENRLATSISRALFHIQNFMHPQLVFVDVKDEDRFFLDTLAAWNRIFIDILIQVTPGASGSLIRLLGSLSAADFRACSVPHITIELPPDPDSSILRFLENFQWPPADVPNPNKAELAPQFYHYLKYALAERRTAMPSFS</sequence>
<proteinExistence type="predicted"/>
<comment type="caution">
    <text evidence="2">The sequence shown here is derived from an EMBL/GenBank/DDBJ whole genome shotgun (WGS) entry which is preliminary data.</text>
</comment>
<evidence type="ECO:0000256" key="1">
    <source>
        <dbReference type="SAM" id="MobiDB-lite"/>
    </source>
</evidence>
<accession>A0AAD9MAQ5</accession>
<feature type="compositionally biased region" description="Basic and acidic residues" evidence="1">
    <location>
        <begin position="8"/>
        <end position="20"/>
    </location>
</feature>
<feature type="region of interest" description="Disordered" evidence="1">
    <location>
        <begin position="78"/>
        <end position="110"/>
    </location>
</feature>
<gene>
    <name evidence="2" type="ORF">P8C59_000778</name>
</gene>
<dbReference type="AlphaFoldDB" id="A0AAD9MAQ5"/>
<protein>
    <submittedName>
        <fullName evidence="2">Uncharacterized protein</fullName>
    </submittedName>
</protein>
<reference evidence="2" key="1">
    <citation type="journal article" date="2023" name="Mol. Plant Microbe Interact.">
        <title>Elucidating the Obligate Nature and Biological Capacity of an Invasive Fungal Corn Pathogen.</title>
        <authorList>
            <person name="MacCready J.S."/>
            <person name="Roggenkamp E.M."/>
            <person name="Gdanetz K."/>
            <person name="Chilvers M.I."/>
        </authorList>
    </citation>
    <scope>NUCLEOTIDE SEQUENCE</scope>
    <source>
        <strain evidence="2">PM02</strain>
    </source>
</reference>
<dbReference type="EMBL" id="JAQQPM010000001">
    <property type="protein sequence ID" value="KAK2067008.1"/>
    <property type="molecule type" value="Genomic_DNA"/>
</dbReference>
<dbReference type="PANTHER" id="PTHR33604:SF3">
    <property type="entry name" value="OSJNBA0004B13.7 PROTEIN"/>
    <property type="match status" value="1"/>
</dbReference>
<evidence type="ECO:0000313" key="2">
    <source>
        <dbReference type="EMBL" id="KAK2067008.1"/>
    </source>
</evidence>